<protein>
    <recommendedName>
        <fullName evidence="1">non-specific serine/threonine protein kinase</fullName>
        <ecNumber evidence="1">2.7.11.1</ecNumber>
    </recommendedName>
</protein>
<comment type="caution">
    <text evidence="11">The sequence shown here is derived from an EMBL/GenBank/DDBJ whole genome shotgun (WGS) entry which is preliminary data.</text>
</comment>
<evidence type="ECO:0000313" key="12">
    <source>
        <dbReference type="Proteomes" id="UP000179769"/>
    </source>
</evidence>
<accession>A0A1S1Q8K5</accession>
<feature type="domain" description="Protein kinase" evidence="10">
    <location>
        <begin position="14"/>
        <end position="283"/>
    </location>
</feature>
<keyword evidence="3" id="KW-0808">Transferase</keyword>
<name>A0A1S1Q8K5_9ACTN</name>
<organism evidence="11 12">
    <name type="scientific">Parafrankia soli</name>
    <dbReference type="NCBI Taxonomy" id="2599596"/>
    <lineage>
        <taxon>Bacteria</taxon>
        <taxon>Bacillati</taxon>
        <taxon>Actinomycetota</taxon>
        <taxon>Actinomycetes</taxon>
        <taxon>Frankiales</taxon>
        <taxon>Frankiaceae</taxon>
        <taxon>Parafrankia</taxon>
    </lineage>
</organism>
<dbReference type="InterPro" id="IPR011009">
    <property type="entry name" value="Kinase-like_dom_sf"/>
</dbReference>
<dbReference type="InterPro" id="IPR000719">
    <property type="entry name" value="Prot_kinase_dom"/>
</dbReference>
<dbReference type="SUPFAM" id="SSF56112">
    <property type="entry name" value="Protein kinase-like (PK-like)"/>
    <property type="match status" value="1"/>
</dbReference>
<gene>
    <name evidence="11" type="ORF">BBK14_16850</name>
</gene>
<keyword evidence="5 11" id="KW-0418">Kinase</keyword>
<keyword evidence="6" id="KW-0067">ATP-binding</keyword>
<dbReference type="CDD" id="cd14014">
    <property type="entry name" value="STKc_PknB_like"/>
    <property type="match status" value="1"/>
</dbReference>
<dbReference type="EC" id="2.7.11.1" evidence="1"/>
<evidence type="ECO:0000256" key="4">
    <source>
        <dbReference type="ARBA" id="ARBA00022741"/>
    </source>
</evidence>
<dbReference type="GO" id="GO:0004674">
    <property type="term" value="F:protein serine/threonine kinase activity"/>
    <property type="evidence" value="ECO:0007669"/>
    <property type="project" value="UniProtKB-KW"/>
</dbReference>
<comment type="catalytic activity">
    <reaction evidence="7">
        <text>L-threonyl-[protein] + ATP = O-phospho-L-threonyl-[protein] + ADP + H(+)</text>
        <dbReference type="Rhea" id="RHEA:46608"/>
        <dbReference type="Rhea" id="RHEA-COMP:11060"/>
        <dbReference type="Rhea" id="RHEA-COMP:11605"/>
        <dbReference type="ChEBI" id="CHEBI:15378"/>
        <dbReference type="ChEBI" id="CHEBI:30013"/>
        <dbReference type="ChEBI" id="CHEBI:30616"/>
        <dbReference type="ChEBI" id="CHEBI:61977"/>
        <dbReference type="ChEBI" id="CHEBI:456216"/>
        <dbReference type="EC" id="2.7.11.1"/>
    </reaction>
</comment>
<evidence type="ECO:0000256" key="2">
    <source>
        <dbReference type="ARBA" id="ARBA00022527"/>
    </source>
</evidence>
<dbReference type="PANTHER" id="PTHR43671:SF98">
    <property type="entry name" value="SERINE_THREONINE-PROTEIN KINASE NEK11"/>
    <property type="match status" value="1"/>
</dbReference>
<dbReference type="Proteomes" id="UP000179769">
    <property type="component" value="Unassembled WGS sequence"/>
</dbReference>
<dbReference type="GO" id="GO:0005524">
    <property type="term" value="F:ATP binding"/>
    <property type="evidence" value="ECO:0007669"/>
    <property type="project" value="UniProtKB-KW"/>
</dbReference>
<evidence type="ECO:0000256" key="8">
    <source>
        <dbReference type="ARBA" id="ARBA00048679"/>
    </source>
</evidence>
<keyword evidence="12" id="KW-1185">Reference proteome</keyword>
<keyword evidence="4" id="KW-0547">Nucleotide-binding</keyword>
<dbReference type="Gene3D" id="1.10.510.10">
    <property type="entry name" value="Transferase(Phosphotransferase) domain 1"/>
    <property type="match status" value="1"/>
</dbReference>
<dbReference type="PROSITE" id="PS00109">
    <property type="entry name" value="PROTEIN_KINASE_TYR"/>
    <property type="match status" value="1"/>
</dbReference>
<sequence length="371" mass="40244">MVLLREGQVVRDTYKVDRLLGEGAFAEVYRVEHRYLGRQAMKVFRQVGMSAEQVRDALGEAMLLSGMGHPNVIRVFEANTVETAGGVYAYFTMEYVAGGTLHSFWSSYGTTFVPIPTVVDILRQITRGLAVAHRESPPIVHRDITPQNILVGYSGAGLQVRISDFGLARKVSALTLLASSQGTIAFMAPETLLHPHLASVPGDVWALGAVLYLLLTDRLPYPQRSGGDPITAAWNTGTLVPPSEIRYSVDEALDGIVARALSYAPAKRYPSAVEMLADLEAWEPGRSVPPSPPEREPGPAGEIAAGKNALGRSSPADEAAAVRMARQAVTVATGGQYDRAADLMEEACNKWPGLRDQYASRIRLWRKGVTM</sequence>
<evidence type="ECO:0000256" key="1">
    <source>
        <dbReference type="ARBA" id="ARBA00012513"/>
    </source>
</evidence>
<dbReference type="AlphaFoldDB" id="A0A1S1Q8K5"/>
<comment type="catalytic activity">
    <reaction evidence="8">
        <text>L-seryl-[protein] + ATP = O-phospho-L-seryl-[protein] + ADP + H(+)</text>
        <dbReference type="Rhea" id="RHEA:17989"/>
        <dbReference type="Rhea" id="RHEA-COMP:9863"/>
        <dbReference type="Rhea" id="RHEA-COMP:11604"/>
        <dbReference type="ChEBI" id="CHEBI:15378"/>
        <dbReference type="ChEBI" id="CHEBI:29999"/>
        <dbReference type="ChEBI" id="CHEBI:30616"/>
        <dbReference type="ChEBI" id="CHEBI:83421"/>
        <dbReference type="ChEBI" id="CHEBI:456216"/>
        <dbReference type="EC" id="2.7.11.1"/>
    </reaction>
</comment>
<evidence type="ECO:0000256" key="7">
    <source>
        <dbReference type="ARBA" id="ARBA00047899"/>
    </source>
</evidence>
<proteinExistence type="predicted"/>
<evidence type="ECO:0000256" key="3">
    <source>
        <dbReference type="ARBA" id="ARBA00022679"/>
    </source>
</evidence>
<dbReference type="PANTHER" id="PTHR43671">
    <property type="entry name" value="SERINE/THREONINE-PROTEIN KINASE NEK"/>
    <property type="match status" value="1"/>
</dbReference>
<evidence type="ECO:0000313" key="11">
    <source>
        <dbReference type="EMBL" id="OHV30280.1"/>
    </source>
</evidence>
<dbReference type="Pfam" id="PF00069">
    <property type="entry name" value="Pkinase"/>
    <property type="match status" value="1"/>
</dbReference>
<dbReference type="InterPro" id="IPR050660">
    <property type="entry name" value="NEK_Ser/Thr_kinase"/>
</dbReference>
<evidence type="ECO:0000256" key="6">
    <source>
        <dbReference type="ARBA" id="ARBA00022840"/>
    </source>
</evidence>
<dbReference type="EMBL" id="MAXA01000180">
    <property type="protein sequence ID" value="OHV30280.1"/>
    <property type="molecule type" value="Genomic_DNA"/>
</dbReference>
<dbReference type="PROSITE" id="PS50011">
    <property type="entry name" value="PROTEIN_KINASE_DOM"/>
    <property type="match status" value="1"/>
</dbReference>
<evidence type="ECO:0000256" key="5">
    <source>
        <dbReference type="ARBA" id="ARBA00022777"/>
    </source>
</evidence>
<keyword evidence="2 11" id="KW-0723">Serine/threonine-protein kinase</keyword>
<feature type="region of interest" description="Disordered" evidence="9">
    <location>
        <begin position="284"/>
        <end position="318"/>
    </location>
</feature>
<dbReference type="RefSeq" id="WP_071062945.1">
    <property type="nucleotide sequence ID" value="NZ_JBFLUH010000064.1"/>
</dbReference>
<evidence type="ECO:0000259" key="10">
    <source>
        <dbReference type="PROSITE" id="PS50011"/>
    </source>
</evidence>
<dbReference type="OrthoDB" id="9762169at2"/>
<dbReference type="Gene3D" id="3.30.200.20">
    <property type="entry name" value="Phosphorylase Kinase, domain 1"/>
    <property type="match status" value="1"/>
</dbReference>
<dbReference type="InterPro" id="IPR008266">
    <property type="entry name" value="Tyr_kinase_AS"/>
</dbReference>
<reference evidence="12" key="1">
    <citation type="submission" date="2016-07" db="EMBL/GenBank/DDBJ databases">
        <title>Frankia sp. NRRL B-16219 Genome sequencing.</title>
        <authorList>
            <person name="Ghodhbane-Gtari F."/>
            <person name="Swanson E."/>
            <person name="Gueddou A."/>
            <person name="Louati M."/>
            <person name="Nouioui I."/>
            <person name="Hezbri K."/>
            <person name="Abebe-Akele F."/>
            <person name="Simpson S."/>
            <person name="Morris K."/>
            <person name="Thomas K."/>
            <person name="Gtari M."/>
            <person name="Tisa L.S."/>
        </authorList>
    </citation>
    <scope>NUCLEOTIDE SEQUENCE [LARGE SCALE GENOMIC DNA]</scope>
    <source>
        <strain evidence="12">NRRL B-16219</strain>
    </source>
</reference>
<evidence type="ECO:0000256" key="9">
    <source>
        <dbReference type="SAM" id="MobiDB-lite"/>
    </source>
</evidence>